<sequence>MPSRSTRRLILPFAALLASAAATSGQAAPSQTAPTQAAPTHAATTHAATTQAASPHGIDVCTVTGTSGQYSVRVRNTTDKTLSHADVVGVHLNAAGQGGNTVTVNLQDVPPGKYKTAVLARHGESAALVSIATYQTVNGVDTPQQELYAGKVAHVAPGSALQYTVAPLALRGWTVAYGTAQSPKLEPGSAVLLIYPARTGKKRDVTRPDAGRAPADVVPLLSCATPRKH</sequence>
<evidence type="ECO:0000313" key="4">
    <source>
        <dbReference type="Proteomes" id="UP000494214"/>
    </source>
</evidence>
<feature type="region of interest" description="Disordered" evidence="1">
    <location>
        <begin position="27"/>
        <end position="54"/>
    </location>
</feature>
<name>A0A6S6ZKS1_9BURK</name>
<accession>A0A6S6ZKS1</accession>
<evidence type="ECO:0000313" key="3">
    <source>
        <dbReference type="EMBL" id="CAB3685083.1"/>
    </source>
</evidence>
<dbReference type="RefSeq" id="WP_175122752.1">
    <property type="nucleotide sequence ID" value="NZ_CADIJM010000002.1"/>
</dbReference>
<protein>
    <recommendedName>
        <fullName evidence="5">Secreted protein</fullName>
    </recommendedName>
</protein>
<keyword evidence="4" id="KW-1185">Reference proteome</keyword>
<dbReference type="EMBL" id="CADIJM010000002">
    <property type="protein sequence ID" value="CAB3685083.1"/>
    <property type="molecule type" value="Genomic_DNA"/>
</dbReference>
<evidence type="ECO:0000256" key="1">
    <source>
        <dbReference type="SAM" id="MobiDB-lite"/>
    </source>
</evidence>
<proteinExistence type="predicted"/>
<keyword evidence="2" id="KW-0732">Signal</keyword>
<dbReference type="Proteomes" id="UP000494214">
    <property type="component" value="Unassembled WGS sequence"/>
</dbReference>
<dbReference type="InterPro" id="IPR006311">
    <property type="entry name" value="TAT_signal"/>
</dbReference>
<evidence type="ECO:0000256" key="2">
    <source>
        <dbReference type="SAM" id="SignalP"/>
    </source>
</evidence>
<organism evidence="3 4">
    <name type="scientific">Achromobacter animicus</name>
    <dbReference type="NCBI Taxonomy" id="1389935"/>
    <lineage>
        <taxon>Bacteria</taxon>
        <taxon>Pseudomonadati</taxon>
        <taxon>Pseudomonadota</taxon>
        <taxon>Betaproteobacteria</taxon>
        <taxon>Burkholderiales</taxon>
        <taxon>Alcaligenaceae</taxon>
        <taxon>Achromobacter</taxon>
    </lineage>
</organism>
<dbReference type="PROSITE" id="PS51318">
    <property type="entry name" value="TAT"/>
    <property type="match status" value="1"/>
</dbReference>
<dbReference type="AlphaFoldDB" id="A0A6S6ZKS1"/>
<feature type="signal peptide" evidence="2">
    <location>
        <begin position="1"/>
        <end position="27"/>
    </location>
</feature>
<gene>
    <name evidence="3" type="ORF">LMG26690_01814</name>
</gene>
<feature type="chain" id="PRO_5029000467" description="Secreted protein" evidence="2">
    <location>
        <begin position="28"/>
        <end position="229"/>
    </location>
</feature>
<reference evidence="3 4" key="1">
    <citation type="submission" date="2020-04" db="EMBL/GenBank/DDBJ databases">
        <authorList>
            <person name="De Canck E."/>
        </authorList>
    </citation>
    <scope>NUCLEOTIDE SEQUENCE [LARGE SCALE GENOMIC DNA]</scope>
    <source>
        <strain evidence="3 4">LMG 26690</strain>
    </source>
</reference>
<evidence type="ECO:0008006" key="5">
    <source>
        <dbReference type="Google" id="ProtNLM"/>
    </source>
</evidence>